<evidence type="ECO:0000313" key="2">
    <source>
        <dbReference type="Proteomes" id="UP000273022"/>
    </source>
</evidence>
<keyword evidence="2" id="KW-1185">Reference proteome</keyword>
<dbReference type="Proteomes" id="UP000273022">
    <property type="component" value="Unassembled WGS sequence"/>
</dbReference>
<dbReference type="AlphaFoldDB" id="A0A3A6UCP3"/>
<reference evidence="1 2" key="1">
    <citation type="submission" date="2018-09" db="EMBL/GenBank/DDBJ databases">
        <title>Phylogeny of the Shewanellaceae, and recommendation for two new genera, Pseudoshewanella and Parashewanella.</title>
        <authorList>
            <person name="Wang G."/>
        </authorList>
    </citation>
    <scope>NUCLEOTIDE SEQUENCE [LARGE SCALE GENOMIC DNA]</scope>
    <source>
        <strain evidence="1 2">KCTC 22492</strain>
    </source>
</reference>
<dbReference type="RefSeq" id="WP_121851799.1">
    <property type="nucleotide sequence ID" value="NZ_CP037952.1"/>
</dbReference>
<dbReference type="OrthoDB" id="5828847at2"/>
<proteinExistence type="predicted"/>
<dbReference type="Pfam" id="PF10982">
    <property type="entry name" value="DUF2789"/>
    <property type="match status" value="1"/>
</dbReference>
<sequence length="76" mass="8580">MEAHIHSLNSLFDQLGLKSSDEAIADFIKLNGNLSAGTPIYQAKCWNEAQSDCLKEMIEHDADWSEIVDQLDNMLR</sequence>
<dbReference type="InterPro" id="IPR021250">
    <property type="entry name" value="DUF2789"/>
</dbReference>
<evidence type="ECO:0000313" key="1">
    <source>
        <dbReference type="EMBL" id="RJY19429.1"/>
    </source>
</evidence>
<name>A0A3A6UCP3_9GAMM</name>
<dbReference type="Gene3D" id="1.10.10.1130">
    <property type="entry name" value="Uncharacterised protein PF10982, DUF2789"/>
    <property type="match status" value="1"/>
</dbReference>
<dbReference type="EMBL" id="QYYH01000003">
    <property type="protein sequence ID" value="RJY19429.1"/>
    <property type="molecule type" value="Genomic_DNA"/>
</dbReference>
<protein>
    <submittedName>
        <fullName evidence="1">DUF2789 domain-containing protein</fullName>
    </submittedName>
</protein>
<accession>A0A3A6UCP3</accession>
<dbReference type="InterPro" id="IPR038086">
    <property type="entry name" value="DUF2789_sf"/>
</dbReference>
<comment type="caution">
    <text evidence="1">The sequence shown here is derived from an EMBL/GenBank/DDBJ whole genome shotgun (WGS) entry which is preliminary data.</text>
</comment>
<gene>
    <name evidence="1" type="ORF">D5R81_01015</name>
</gene>
<organism evidence="1 2">
    <name type="scientific">Parashewanella spongiae</name>
    <dbReference type="NCBI Taxonomy" id="342950"/>
    <lineage>
        <taxon>Bacteria</taxon>
        <taxon>Pseudomonadati</taxon>
        <taxon>Pseudomonadota</taxon>
        <taxon>Gammaproteobacteria</taxon>
        <taxon>Alteromonadales</taxon>
        <taxon>Shewanellaceae</taxon>
        <taxon>Parashewanella</taxon>
    </lineage>
</organism>